<keyword evidence="5" id="KW-1185">Reference proteome</keyword>
<protein>
    <submittedName>
        <fullName evidence="4">KDEL motif-containing protein 2</fullName>
    </submittedName>
</protein>
<dbReference type="AlphaFoldDB" id="A0A5J4YQS2"/>
<proteinExistence type="inferred from homology"/>
<gene>
    <name evidence="4" type="ORF">FVE85_9316</name>
</gene>
<comment type="similarity">
    <text evidence="1">Belongs to the glycosyltransferase 90 family.</text>
</comment>
<dbReference type="GO" id="GO:0016740">
    <property type="term" value="F:transferase activity"/>
    <property type="evidence" value="ECO:0007669"/>
    <property type="project" value="UniProtKB-KW"/>
</dbReference>
<evidence type="ECO:0000313" key="5">
    <source>
        <dbReference type="Proteomes" id="UP000324585"/>
    </source>
</evidence>
<evidence type="ECO:0000313" key="4">
    <source>
        <dbReference type="EMBL" id="KAA8493044.1"/>
    </source>
</evidence>
<evidence type="ECO:0000259" key="3">
    <source>
        <dbReference type="SMART" id="SM00672"/>
    </source>
</evidence>
<evidence type="ECO:0000256" key="2">
    <source>
        <dbReference type="ARBA" id="ARBA00022679"/>
    </source>
</evidence>
<keyword evidence="2" id="KW-0808">Transferase</keyword>
<organism evidence="4 5">
    <name type="scientific">Porphyridium purpureum</name>
    <name type="common">Red alga</name>
    <name type="synonym">Porphyridium cruentum</name>
    <dbReference type="NCBI Taxonomy" id="35688"/>
    <lineage>
        <taxon>Eukaryota</taxon>
        <taxon>Rhodophyta</taxon>
        <taxon>Bangiophyceae</taxon>
        <taxon>Porphyridiales</taxon>
        <taxon>Porphyridiaceae</taxon>
        <taxon>Porphyridium</taxon>
    </lineage>
</organism>
<dbReference type="PANTHER" id="PTHR12203:SF35">
    <property type="entry name" value="PROTEIN O-GLUCOSYLTRANSFERASE 1"/>
    <property type="match status" value="1"/>
</dbReference>
<evidence type="ECO:0000256" key="1">
    <source>
        <dbReference type="ARBA" id="ARBA00010118"/>
    </source>
</evidence>
<reference evidence="5" key="1">
    <citation type="journal article" date="2019" name="Nat. Commun.">
        <title>Expansion of phycobilisome linker gene families in mesophilic red algae.</title>
        <authorList>
            <person name="Lee J."/>
            <person name="Kim D."/>
            <person name="Bhattacharya D."/>
            <person name="Yoon H.S."/>
        </authorList>
    </citation>
    <scope>NUCLEOTIDE SEQUENCE [LARGE SCALE GENOMIC DNA]</scope>
    <source>
        <strain evidence="5">CCMP 1328</strain>
    </source>
</reference>
<dbReference type="InterPro" id="IPR051091">
    <property type="entry name" value="O-Glucosyltr/Glycosyltrsf_90"/>
</dbReference>
<name>A0A5J4YQS2_PORPP</name>
<feature type="domain" description="Glycosyl transferase CAP10" evidence="3">
    <location>
        <begin position="91"/>
        <end position="361"/>
    </location>
</feature>
<dbReference type="PANTHER" id="PTHR12203">
    <property type="entry name" value="KDEL LYS-ASP-GLU-LEU CONTAINING - RELATED"/>
    <property type="match status" value="1"/>
</dbReference>
<dbReference type="InterPro" id="IPR006598">
    <property type="entry name" value="CAP10"/>
</dbReference>
<accession>A0A5J4YQS2</accession>
<dbReference type="Pfam" id="PF05686">
    <property type="entry name" value="Glyco_transf_90"/>
    <property type="match status" value="1"/>
</dbReference>
<sequence>MSQSETSADQVRMDYENLVRTMMYPFPVIPRSLYMDVFNRRSCGLCVLIQVKNKEVWYYDPRAIHRKAQVFHQIRVREALFWTIEAVKRNRIDDVEFVLNVADSVITTDRPHNYRLAESEPLPRPIVGATWCNFSSSLPYPIFFYDLLRRAFPSKLQYRRLRTLDEWEDRVLQYLSGEGTEWSKKSPKAIFRGANRDSQYVLPEDKNASCFKVGRSKLHRIGRQNTDVLDVVTTGSCGGQKIGQAAQYTLFLQQSYKYQIYVDGNGFWADRLPLLLFSQSCPVKQITPCQLFFEPLLKAWEHYIPTDYFFDDLVDNMKRTTDVHAREMAVRSQLWAKDYLSFNSIVTYAEVFLAQLGERLENRNFAIPRKAFKVFPVLS</sequence>
<dbReference type="EMBL" id="VRMN01000008">
    <property type="protein sequence ID" value="KAA8493044.1"/>
    <property type="molecule type" value="Genomic_DNA"/>
</dbReference>
<dbReference type="OrthoDB" id="541052at2759"/>
<dbReference type="Proteomes" id="UP000324585">
    <property type="component" value="Unassembled WGS sequence"/>
</dbReference>
<comment type="caution">
    <text evidence="4">The sequence shown here is derived from an EMBL/GenBank/DDBJ whole genome shotgun (WGS) entry which is preliminary data.</text>
</comment>
<dbReference type="SMART" id="SM00672">
    <property type="entry name" value="CAP10"/>
    <property type="match status" value="1"/>
</dbReference>